<dbReference type="Pfam" id="PF14346">
    <property type="entry name" value="DUF4398"/>
    <property type="match status" value="1"/>
</dbReference>
<evidence type="ECO:0000313" key="3">
    <source>
        <dbReference type="EMBL" id="BCR04009.1"/>
    </source>
</evidence>
<proteinExistence type="predicted"/>
<feature type="domain" description="DUF4398" evidence="2">
    <location>
        <begin position="45"/>
        <end position="121"/>
    </location>
</feature>
<evidence type="ECO:0000256" key="1">
    <source>
        <dbReference type="SAM" id="Coils"/>
    </source>
</evidence>
<dbReference type="RefSeq" id="WP_221251437.1">
    <property type="nucleotide sequence ID" value="NZ_AP024355.1"/>
</dbReference>
<dbReference type="Proteomes" id="UP001319827">
    <property type="component" value="Chromosome"/>
</dbReference>
<reference evidence="3 4" key="2">
    <citation type="journal article" date="2021" name="Int. J. Syst. Evol. Microbiol.">
        <title>Isolation and Polyphasic Characterization of Desulfuromonas versatilis sp. Nov., an Electrogenic Bacteria Capable of Versatile Metabolism Isolated from a Graphene Oxide-Reducing Enrichment Culture.</title>
        <authorList>
            <person name="Xie L."/>
            <person name="Yoshida N."/>
            <person name="Ishii S."/>
            <person name="Meng L."/>
        </authorList>
    </citation>
    <scope>NUCLEOTIDE SEQUENCE [LARGE SCALE GENOMIC DNA]</scope>
    <source>
        <strain evidence="3 4">NIT-T3</strain>
    </source>
</reference>
<organism evidence="3 4">
    <name type="scientific">Desulfuromonas versatilis</name>
    <dbReference type="NCBI Taxonomy" id="2802975"/>
    <lineage>
        <taxon>Bacteria</taxon>
        <taxon>Pseudomonadati</taxon>
        <taxon>Thermodesulfobacteriota</taxon>
        <taxon>Desulfuromonadia</taxon>
        <taxon>Desulfuromonadales</taxon>
        <taxon>Desulfuromonadaceae</taxon>
        <taxon>Desulfuromonas</taxon>
    </lineage>
</organism>
<gene>
    <name evidence="3" type="ORF">DESUT3_10780</name>
</gene>
<accession>A0ABN6DXR3</accession>
<name>A0ABN6DXR3_9BACT</name>
<sequence length="138" mass="15202">MLMEKANPNYEGRTGMKWTNHLSALLTIGGLALAGCAGTPPPNEQIRVTKAAIVGAESAGAHQFAPLEFRSAEEKIKQAEAAMQKEDYDKARRLAEQAEVDARLAEARSRRVKTEKAAQELNQSIETLQREIERRSSP</sequence>
<dbReference type="EMBL" id="AP024355">
    <property type="protein sequence ID" value="BCR04009.1"/>
    <property type="molecule type" value="Genomic_DNA"/>
</dbReference>
<reference evidence="3 4" key="1">
    <citation type="journal article" date="2016" name="C (Basel)">
        <title>Selective Growth of and Electricity Production by Marine Exoelectrogenic Bacteria in Self-Aggregated Hydrogel of Microbially Reduced Graphene Oxide.</title>
        <authorList>
            <person name="Yoshida N."/>
            <person name="Goto Y."/>
            <person name="Miyata Y."/>
        </authorList>
    </citation>
    <scope>NUCLEOTIDE SEQUENCE [LARGE SCALE GENOMIC DNA]</scope>
    <source>
        <strain evidence="3 4">NIT-T3</strain>
    </source>
</reference>
<dbReference type="InterPro" id="IPR025511">
    <property type="entry name" value="DUF4398"/>
</dbReference>
<keyword evidence="1" id="KW-0175">Coiled coil</keyword>
<feature type="coiled-coil region" evidence="1">
    <location>
        <begin position="69"/>
        <end position="131"/>
    </location>
</feature>
<keyword evidence="4" id="KW-1185">Reference proteome</keyword>
<evidence type="ECO:0000259" key="2">
    <source>
        <dbReference type="Pfam" id="PF14346"/>
    </source>
</evidence>
<dbReference type="Gene3D" id="1.20.1270.390">
    <property type="match status" value="1"/>
</dbReference>
<evidence type="ECO:0000313" key="4">
    <source>
        <dbReference type="Proteomes" id="UP001319827"/>
    </source>
</evidence>
<protein>
    <submittedName>
        <fullName evidence="3">Chromosome segregation ATPase</fullName>
    </submittedName>
</protein>